<evidence type="ECO:0000313" key="3">
    <source>
        <dbReference type="Proteomes" id="UP001499933"/>
    </source>
</evidence>
<dbReference type="RefSeq" id="WP_344094630.1">
    <property type="nucleotide sequence ID" value="NZ_BAAAOG010000003.1"/>
</dbReference>
<dbReference type="EMBL" id="BAAAOG010000003">
    <property type="protein sequence ID" value="GAA1959497.1"/>
    <property type="molecule type" value="Genomic_DNA"/>
</dbReference>
<organism evidence="2 3">
    <name type="scientific">Microbacterium deminutum</name>
    <dbReference type="NCBI Taxonomy" id="344164"/>
    <lineage>
        <taxon>Bacteria</taxon>
        <taxon>Bacillati</taxon>
        <taxon>Actinomycetota</taxon>
        <taxon>Actinomycetes</taxon>
        <taxon>Micrococcales</taxon>
        <taxon>Microbacteriaceae</taxon>
        <taxon>Microbacterium</taxon>
    </lineage>
</organism>
<name>A0ABN2QXI1_9MICO</name>
<comment type="caution">
    <text evidence="2">The sequence shown here is derived from an EMBL/GenBank/DDBJ whole genome shotgun (WGS) entry which is preliminary data.</text>
</comment>
<dbReference type="Proteomes" id="UP001499933">
    <property type="component" value="Unassembled WGS sequence"/>
</dbReference>
<sequence length="76" mass="8108">MVNLPAPGHRVVVRYLLPSGQTTDALGMLLSADAETLVVDGKRGVERIAVEDIIAAKEVPPAPGPRPNRRDVGDLR</sequence>
<dbReference type="InterPro" id="IPR056934">
    <property type="entry name" value="SH3_Rv0428c"/>
</dbReference>
<reference evidence="2 3" key="1">
    <citation type="journal article" date="2019" name="Int. J. Syst. Evol. Microbiol.">
        <title>The Global Catalogue of Microorganisms (GCM) 10K type strain sequencing project: providing services to taxonomists for standard genome sequencing and annotation.</title>
        <authorList>
            <consortium name="The Broad Institute Genomics Platform"/>
            <consortium name="The Broad Institute Genome Sequencing Center for Infectious Disease"/>
            <person name="Wu L."/>
            <person name="Ma J."/>
        </authorList>
    </citation>
    <scope>NUCLEOTIDE SEQUENCE [LARGE SCALE GENOMIC DNA]</scope>
    <source>
        <strain evidence="2 3">JCM 14901</strain>
    </source>
</reference>
<proteinExistence type="predicted"/>
<protein>
    <recommendedName>
        <fullName evidence="1">Histone acetyltransferase Rv0428c-like SH3 domain-containing protein</fullName>
    </recommendedName>
</protein>
<accession>A0ABN2QXI1</accession>
<dbReference type="Pfam" id="PF24551">
    <property type="entry name" value="SH3_Rv0428c"/>
    <property type="match status" value="1"/>
</dbReference>
<evidence type="ECO:0000259" key="1">
    <source>
        <dbReference type="Pfam" id="PF24551"/>
    </source>
</evidence>
<gene>
    <name evidence="2" type="ORF">GCM10009776_22540</name>
</gene>
<keyword evidence="3" id="KW-1185">Reference proteome</keyword>
<evidence type="ECO:0000313" key="2">
    <source>
        <dbReference type="EMBL" id="GAA1959497.1"/>
    </source>
</evidence>
<feature type="domain" description="Histone acetyltransferase Rv0428c-like SH3" evidence="1">
    <location>
        <begin position="5"/>
        <end position="57"/>
    </location>
</feature>